<dbReference type="InterPro" id="IPR011333">
    <property type="entry name" value="SKP1/BTB/POZ_sf"/>
</dbReference>
<reference evidence="8" key="1">
    <citation type="submission" date="2025-08" db="UniProtKB">
        <authorList>
            <consortium name="RefSeq"/>
        </authorList>
    </citation>
    <scope>IDENTIFICATION</scope>
    <source>
        <tissue evidence="8">Gonads</tissue>
    </source>
</reference>
<dbReference type="SMART" id="SM00225">
    <property type="entry name" value="BTB"/>
    <property type="match status" value="1"/>
</dbReference>
<dbReference type="GO" id="GO:0008270">
    <property type="term" value="F:zinc ion binding"/>
    <property type="evidence" value="ECO:0007669"/>
    <property type="project" value="UniProtKB-KW"/>
</dbReference>
<feature type="domain" description="C2H2-type" evidence="6">
    <location>
        <begin position="348"/>
        <end position="375"/>
    </location>
</feature>
<dbReference type="PROSITE" id="PS50097">
    <property type="entry name" value="BTB"/>
    <property type="match status" value="1"/>
</dbReference>
<evidence type="ECO:0000256" key="1">
    <source>
        <dbReference type="ARBA" id="ARBA00004123"/>
    </source>
</evidence>
<dbReference type="RefSeq" id="XP_030753867.1">
    <property type="nucleotide sequence ID" value="XM_030898007.1"/>
</dbReference>
<sequence length="543" mass="60483">MEAPAEICENYQLKWSSHNTYIHSCISSSLVTDDTFADVALVTLDGHKIMAHRFVLAYASQYLNKALRFQPKVTTALPLMIVLPQSITYKALKILVKYMYSGEATVSKDILNVVLKAGDILKIKGLYREQTDEEQQKAHKNRVGGTGPISTSEPSGQKQKEQRAQEALSKNPPPLVVSAGSSSNPKKTDNQANKALQSRLQQKIQEKVPISAQVTSESNQKKLSGPRVLNFSMTNNFNGSTDKENSTGKKTILLNPKIAQQVDKPHTITSADAESEKVSNSTVMAIKRENEKTDNLSYLVIKDEPLEWTENEMEIIEEKDIYPDGSPKGDTYDSTSNEGSNAEMYTPLTCELCTETFTIPAEWVKHVQTHTDMLPAKRRRRDSPDLGQKVDMQLGQLTITISSADTESENLPNSTVMDLKIENEIHTDNLSYLIKDNDPLNWVQNEMEVGTEEICISSDEVRIGDAYNSTSNEGSSEEMCTSLIDEIHAETLMIPDAGADQRGYCFDEEDANYLEPQCALCNKVFPTTKGLVSHIQDIHSLLY</sequence>
<feature type="domain" description="C2H2-type" evidence="6">
    <location>
        <begin position="516"/>
        <end position="540"/>
    </location>
</feature>
<dbReference type="InterPro" id="IPR051095">
    <property type="entry name" value="Dros_DevTransReg"/>
</dbReference>
<dbReference type="Proteomes" id="UP000504635">
    <property type="component" value="Unplaced"/>
</dbReference>
<dbReference type="GO" id="GO:0048468">
    <property type="term" value="P:cell development"/>
    <property type="evidence" value="ECO:0007669"/>
    <property type="project" value="UniProtKB-ARBA"/>
</dbReference>
<evidence type="ECO:0000259" key="6">
    <source>
        <dbReference type="PROSITE" id="PS50157"/>
    </source>
</evidence>
<comment type="subcellular location">
    <subcellularLocation>
        <location evidence="1">Nucleus</location>
    </subcellularLocation>
</comment>
<name>A0A6J2XR43_SITOR</name>
<dbReference type="InterPro" id="IPR013087">
    <property type="entry name" value="Znf_C2H2_type"/>
</dbReference>
<dbReference type="PROSITE" id="PS00028">
    <property type="entry name" value="ZINC_FINGER_C2H2_1"/>
    <property type="match status" value="2"/>
</dbReference>
<accession>A0A6J2XR43</accession>
<evidence type="ECO:0000259" key="5">
    <source>
        <dbReference type="PROSITE" id="PS50097"/>
    </source>
</evidence>
<feature type="region of interest" description="Disordered" evidence="4">
    <location>
        <begin position="131"/>
        <end position="197"/>
    </location>
</feature>
<feature type="region of interest" description="Disordered" evidence="4">
    <location>
        <begin position="321"/>
        <end position="340"/>
    </location>
</feature>
<dbReference type="InParanoid" id="A0A6J2XR43"/>
<evidence type="ECO:0000256" key="3">
    <source>
        <dbReference type="PROSITE-ProRule" id="PRU00042"/>
    </source>
</evidence>
<dbReference type="GO" id="GO:0005634">
    <property type="term" value="C:nucleus"/>
    <property type="evidence" value="ECO:0007669"/>
    <property type="project" value="UniProtKB-SubCell"/>
</dbReference>
<dbReference type="SUPFAM" id="SSF54695">
    <property type="entry name" value="POZ domain"/>
    <property type="match status" value="1"/>
</dbReference>
<dbReference type="PANTHER" id="PTHR23110">
    <property type="entry name" value="BTB DOMAIN TRANSCRIPTION FACTOR"/>
    <property type="match status" value="1"/>
</dbReference>
<dbReference type="SMART" id="SM00355">
    <property type="entry name" value="ZnF_C2H2"/>
    <property type="match status" value="2"/>
</dbReference>
<feature type="domain" description="BTB" evidence="5">
    <location>
        <begin position="37"/>
        <end position="108"/>
    </location>
</feature>
<keyword evidence="2" id="KW-0539">Nucleus</keyword>
<dbReference type="InterPro" id="IPR000210">
    <property type="entry name" value="BTB/POZ_dom"/>
</dbReference>
<dbReference type="GeneID" id="115880728"/>
<dbReference type="PROSITE" id="PS50157">
    <property type="entry name" value="ZINC_FINGER_C2H2_2"/>
    <property type="match status" value="2"/>
</dbReference>
<keyword evidence="3" id="KW-0863">Zinc-finger</keyword>
<gene>
    <name evidence="8" type="primary">LOC115880728</name>
</gene>
<evidence type="ECO:0000256" key="4">
    <source>
        <dbReference type="SAM" id="MobiDB-lite"/>
    </source>
</evidence>
<proteinExistence type="predicted"/>
<dbReference type="AlphaFoldDB" id="A0A6J2XR43"/>
<feature type="compositionally biased region" description="Polar residues" evidence="4">
    <location>
        <begin position="148"/>
        <end position="157"/>
    </location>
</feature>
<dbReference type="GO" id="GO:0003006">
    <property type="term" value="P:developmental process involved in reproduction"/>
    <property type="evidence" value="ECO:0007669"/>
    <property type="project" value="UniProtKB-ARBA"/>
</dbReference>
<keyword evidence="3" id="KW-0479">Metal-binding</keyword>
<dbReference type="PANTHER" id="PTHR23110:SF93">
    <property type="entry name" value="ZINC FINGER AND BTB DOMAIN-CONTAINING PROTEIN 14-LIKE PROTEIN"/>
    <property type="match status" value="1"/>
</dbReference>
<keyword evidence="7" id="KW-1185">Reference proteome</keyword>
<dbReference type="OrthoDB" id="6077919at2759"/>
<evidence type="ECO:0000313" key="8">
    <source>
        <dbReference type="RefSeq" id="XP_030753867.1"/>
    </source>
</evidence>
<evidence type="ECO:0000256" key="2">
    <source>
        <dbReference type="ARBA" id="ARBA00023242"/>
    </source>
</evidence>
<dbReference type="Gene3D" id="3.30.710.10">
    <property type="entry name" value="Potassium Channel Kv1.1, Chain A"/>
    <property type="match status" value="1"/>
</dbReference>
<evidence type="ECO:0000313" key="7">
    <source>
        <dbReference type="Proteomes" id="UP000504635"/>
    </source>
</evidence>
<feature type="compositionally biased region" description="Polar residues" evidence="4">
    <location>
        <begin position="179"/>
        <end position="197"/>
    </location>
</feature>
<dbReference type="GO" id="GO:0048513">
    <property type="term" value="P:animal organ development"/>
    <property type="evidence" value="ECO:0007669"/>
    <property type="project" value="UniProtKB-ARBA"/>
</dbReference>
<dbReference type="Pfam" id="PF00651">
    <property type="entry name" value="BTB"/>
    <property type="match status" value="1"/>
</dbReference>
<dbReference type="GO" id="GO:0006357">
    <property type="term" value="P:regulation of transcription by RNA polymerase II"/>
    <property type="evidence" value="ECO:0007669"/>
    <property type="project" value="TreeGrafter"/>
</dbReference>
<dbReference type="KEGG" id="soy:115880728"/>
<organism evidence="7 8">
    <name type="scientific">Sitophilus oryzae</name>
    <name type="common">Rice weevil</name>
    <name type="synonym">Curculio oryzae</name>
    <dbReference type="NCBI Taxonomy" id="7048"/>
    <lineage>
        <taxon>Eukaryota</taxon>
        <taxon>Metazoa</taxon>
        <taxon>Ecdysozoa</taxon>
        <taxon>Arthropoda</taxon>
        <taxon>Hexapoda</taxon>
        <taxon>Insecta</taxon>
        <taxon>Pterygota</taxon>
        <taxon>Neoptera</taxon>
        <taxon>Endopterygota</taxon>
        <taxon>Coleoptera</taxon>
        <taxon>Polyphaga</taxon>
        <taxon>Cucujiformia</taxon>
        <taxon>Curculionidae</taxon>
        <taxon>Dryophthorinae</taxon>
        <taxon>Sitophilus</taxon>
    </lineage>
</organism>
<keyword evidence="3" id="KW-0862">Zinc</keyword>
<protein>
    <submittedName>
        <fullName evidence="8">Modifier of mdg4-like isoform X1</fullName>
    </submittedName>
</protein>